<evidence type="ECO:0000256" key="3">
    <source>
        <dbReference type="ARBA" id="ARBA00008773"/>
    </source>
</evidence>
<evidence type="ECO:0000256" key="9">
    <source>
        <dbReference type="ARBA" id="ARBA00023136"/>
    </source>
</evidence>
<dbReference type="EMBL" id="CM004398">
    <property type="protein sequence ID" value="OAY35572.1"/>
    <property type="molecule type" value="Genomic_DNA"/>
</dbReference>
<feature type="compositionally biased region" description="Low complexity" evidence="17">
    <location>
        <begin position="258"/>
        <end position="268"/>
    </location>
</feature>
<comment type="catalytic activity">
    <reaction evidence="1">
        <text>Hydrolysis of (1-&gt;3)-beta-D-glucosidic linkages in (1-&gt;3)-beta-D-glucans.</text>
        <dbReference type="EC" id="3.2.1.39"/>
    </reaction>
</comment>
<evidence type="ECO:0000256" key="12">
    <source>
        <dbReference type="ARBA" id="ARBA00023288"/>
    </source>
</evidence>
<dbReference type="SMART" id="SM00768">
    <property type="entry name" value="X8"/>
    <property type="match status" value="1"/>
</dbReference>
<evidence type="ECO:0000256" key="18">
    <source>
        <dbReference type="SAM" id="SignalP"/>
    </source>
</evidence>
<dbReference type="OMA" id="HALVRWG"/>
<evidence type="ECO:0000256" key="7">
    <source>
        <dbReference type="ARBA" id="ARBA00022729"/>
    </source>
</evidence>
<dbReference type="GO" id="GO:0042973">
    <property type="term" value="F:glucan endo-1,3-beta-D-glucosidase activity"/>
    <property type="evidence" value="ECO:0007669"/>
    <property type="project" value="UniProtKB-EC"/>
</dbReference>
<keyword evidence="9" id="KW-0472">Membrane</keyword>
<evidence type="ECO:0000256" key="10">
    <source>
        <dbReference type="ARBA" id="ARBA00023157"/>
    </source>
</evidence>
<keyword evidence="6" id="KW-0336">GPI-anchor</keyword>
<dbReference type="Gene3D" id="3.20.20.80">
    <property type="entry name" value="Glycosidases"/>
    <property type="match status" value="1"/>
</dbReference>
<evidence type="ECO:0000313" key="21">
    <source>
        <dbReference type="Proteomes" id="UP000091857"/>
    </source>
</evidence>
<organism evidence="20 21">
    <name type="scientific">Manihot esculenta</name>
    <name type="common">Cassava</name>
    <name type="synonym">Jatropha manihot</name>
    <dbReference type="NCBI Taxonomy" id="3983"/>
    <lineage>
        <taxon>Eukaryota</taxon>
        <taxon>Viridiplantae</taxon>
        <taxon>Streptophyta</taxon>
        <taxon>Embryophyta</taxon>
        <taxon>Tracheophyta</taxon>
        <taxon>Spermatophyta</taxon>
        <taxon>Magnoliopsida</taxon>
        <taxon>eudicotyledons</taxon>
        <taxon>Gunneridae</taxon>
        <taxon>Pentapetalae</taxon>
        <taxon>rosids</taxon>
        <taxon>fabids</taxon>
        <taxon>Malpighiales</taxon>
        <taxon>Euphorbiaceae</taxon>
        <taxon>Crotonoideae</taxon>
        <taxon>Manihoteae</taxon>
        <taxon>Manihot</taxon>
    </lineage>
</organism>
<keyword evidence="12" id="KW-0449">Lipoprotein</keyword>
<dbReference type="InterPro" id="IPR044788">
    <property type="entry name" value="X8_dom_prot"/>
</dbReference>
<reference evidence="20 21" key="1">
    <citation type="submission" date="2016-02" db="EMBL/GenBank/DDBJ databases">
        <title>WGS assembly of Manihot esculenta.</title>
        <authorList>
            <person name="Bredeson J.V."/>
            <person name="Prochnik S.E."/>
            <person name="Lyons J.B."/>
            <person name="Schmutz J."/>
            <person name="Grimwood J."/>
            <person name="Vrebalov J."/>
            <person name="Bart R.S."/>
            <person name="Amuge T."/>
            <person name="Ferguson M.E."/>
            <person name="Green R."/>
            <person name="Putnam N."/>
            <person name="Stites J."/>
            <person name="Rounsley S."/>
            <person name="Rokhsar D.S."/>
        </authorList>
    </citation>
    <scope>NUCLEOTIDE SEQUENCE [LARGE SCALE GENOMIC DNA]</scope>
    <source>
        <strain evidence="21">cv. AM560-2</strain>
        <tissue evidence="20">Leaf</tissue>
    </source>
</reference>
<dbReference type="GO" id="GO:0005886">
    <property type="term" value="C:plasma membrane"/>
    <property type="evidence" value="ECO:0000318"/>
    <property type="project" value="GO_Central"/>
</dbReference>
<evidence type="ECO:0000259" key="19">
    <source>
        <dbReference type="SMART" id="SM00768"/>
    </source>
</evidence>
<keyword evidence="11" id="KW-0325">Glycoprotein</keyword>
<dbReference type="InterPro" id="IPR000490">
    <property type="entry name" value="Glyco_hydro_17"/>
</dbReference>
<keyword evidence="8" id="KW-0378">Hydrolase</keyword>
<name>A0A251JP55_MANES</name>
<dbReference type="OrthoDB" id="421038at2759"/>
<evidence type="ECO:0000256" key="13">
    <source>
        <dbReference type="ARBA" id="ARBA00023295"/>
    </source>
</evidence>
<evidence type="ECO:0000256" key="11">
    <source>
        <dbReference type="ARBA" id="ARBA00023180"/>
    </source>
</evidence>
<evidence type="ECO:0000256" key="6">
    <source>
        <dbReference type="ARBA" id="ARBA00022622"/>
    </source>
</evidence>
<keyword evidence="21" id="KW-1185">Reference proteome</keyword>
<evidence type="ECO:0000256" key="17">
    <source>
        <dbReference type="SAM" id="MobiDB-lite"/>
    </source>
</evidence>
<sequence>MLKMGWLVFNLFLFCFLGLTGAGQESIQVLNLCDSTPEVLQAMSKSGHPLAMSVSDEDLSGVSGSVLMAESWLRTHVLGHFPATNITTIVVGDTLLCQDGRNHNWGLVLPSLKNIYYSLTRWGLEREIKVSAAFSSNCFEPNSAVPINDLAEKVIKPLIQFLHSINSTYSINLPPDFSPLSDETVSLVSSFSELLQNFGSLALNEANVIVTAPKQNVPKNRKLSNIESKILKPESSQPPLHSSIGSSVPSNVAKNPHSPLSRAASPPLSFPRASLPPLSYPVESPPPMAFPFAPEQPPPTGPVTAPYGYSFPPCNPDNTISPAPEAGVVQELWCVAKPSVPVETLQDAMDYACGDGGADCTEIMPHGSCFYPDTVVAHASYAFNSYFQKSKRNGGTCNFGGTAMLVSSDPSFLHCRFLLS</sequence>
<dbReference type="Gramene" id="Manes.12G113200.9.v8.1">
    <property type="protein sequence ID" value="Manes.12G113200.9.v8.1.CDS"/>
    <property type="gene ID" value="Manes.12G113200.v8.1"/>
</dbReference>
<dbReference type="GO" id="GO:0009506">
    <property type="term" value="C:plasmodesma"/>
    <property type="evidence" value="ECO:0007669"/>
    <property type="project" value="UniProtKB-ARBA"/>
</dbReference>
<comment type="subcellular location">
    <subcellularLocation>
        <location evidence="2">Cell membrane</location>
        <topology evidence="2">Lipid-anchor</topology>
        <topology evidence="2">GPI-anchor</topology>
    </subcellularLocation>
</comment>
<evidence type="ECO:0000256" key="1">
    <source>
        <dbReference type="ARBA" id="ARBA00000382"/>
    </source>
</evidence>
<dbReference type="Proteomes" id="UP000091857">
    <property type="component" value="Chromosome 12"/>
</dbReference>
<dbReference type="Gramene" id="Manes.12G113200.3.v8.1">
    <property type="protein sequence ID" value="Manes.12G113200.3.v8.1.CDS"/>
    <property type="gene ID" value="Manes.12G113200.v8.1"/>
</dbReference>
<evidence type="ECO:0000313" key="20">
    <source>
        <dbReference type="EMBL" id="OAY35572.1"/>
    </source>
</evidence>
<dbReference type="PANTHER" id="PTHR31044:SF140">
    <property type="entry name" value="EXPRESSED PROTEIN"/>
    <property type="match status" value="1"/>
</dbReference>
<dbReference type="PANTHER" id="PTHR31044">
    <property type="entry name" value="BETA-1,3 GLUCANASE"/>
    <property type="match status" value="1"/>
</dbReference>
<dbReference type="Gene3D" id="1.20.58.1040">
    <property type="match status" value="1"/>
</dbReference>
<feature type="chain" id="PRO_5011914136" description="glucan endo-1,3-beta-D-glucosidase" evidence="18">
    <location>
        <begin position="23"/>
        <end position="420"/>
    </location>
</feature>
<dbReference type="InterPro" id="IPR012946">
    <property type="entry name" value="X8"/>
</dbReference>
<keyword evidence="5" id="KW-1003">Cell membrane</keyword>
<dbReference type="EMBL" id="CM004398">
    <property type="protein sequence ID" value="OAY35571.1"/>
    <property type="molecule type" value="Genomic_DNA"/>
</dbReference>
<evidence type="ECO:0000256" key="8">
    <source>
        <dbReference type="ARBA" id="ARBA00022801"/>
    </source>
</evidence>
<gene>
    <name evidence="20" type="ORF">MANES_12G113200</name>
</gene>
<accession>A0A251JP55</accession>
<dbReference type="Pfam" id="PF00332">
    <property type="entry name" value="Glyco_hydro_17"/>
    <property type="match status" value="1"/>
</dbReference>
<dbReference type="Pfam" id="PF07983">
    <property type="entry name" value="X8"/>
    <property type="match status" value="1"/>
</dbReference>
<comment type="similarity">
    <text evidence="3 16">Belongs to the glycosyl hydrolase 17 family.</text>
</comment>
<feature type="region of interest" description="Disordered" evidence="17">
    <location>
        <begin position="221"/>
        <end position="268"/>
    </location>
</feature>
<feature type="signal peptide" evidence="18">
    <location>
        <begin position="1"/>
        <end position="22"/>
    </location>
</feature>
<keyword evidence="10" id="KW-1015">Disulfide bond</keyword>
<protein>
    <recommendedName>
        <fullName evidence="4">glucan endo-1,3-beta-D-glucosidase</fullName>
        <ecNumber evidence="4">3.2.1.39</ecNumber>
    </recommendedName>
    <alternativeName>
        <fullName evidence="14">(1-&gt;3)-beta-glucan endohydrolase</fullName>
    </alternativeName>
    <alternativeName>
        <fullName evidence="15">Beta-1,3-endoglucanase</fullName>
    </alternativeName>
</protein>
<dbReference type="GO" id="GO:0098552">
    <property type="term" value="C:side of membrane"/>
    <property type="evidence" value="ECO:0007669"/>
    <property type="project" value="UniProtKB-KW"/>
</dbReference>
<evidence type="ECO:0000256" key="16">
    <source>
        <dbReference type="RuleBase" id="RU004335"/>
    </source>
</evidence>
<dbReference type="FunFam" id="1.20.58.1040:FF:000001">
    <property type="entry name" value="Glucan endo-1,3-beta-glucosidase 4"/>
    <property type="match status" value="1"/>
</dbReference>
<dbReference type="InterPro" id="IPR017853">
    <property type="entry name" value="GH"/>
</dbReference>
<evidence type="ECO:0000256" key="15">
    <source>
        <dbReference type="ARBA" id="ARBA00033417"/>
    </source>
</evidence>
<feature type="compositionally biased region" description="Polar residues" evidence="17">
    <location>
        <begin position="234"/>
        <end position="253"/>
    </location>
</feature>
<feature type="domain" description="X8" evidence="19">
    <location>
        <begin position="332"/>
        <end position="417"/>
    </location>
</feature>
<evidence type="ECO:0000256" key="2">
    <source>
        <dbReference type="ARBA" id="ARBA00004609"/>
    </source>
</evidence>
<dbReference type="SUPFAM" id="SSF51445">
    <property type="entry name" value="(Trans)glycosidases"/>
    <property type="match status" value="1"/>
</dbReference>
<dbReference type="EC" id="3.2.1.39" evidence="4"/>
<keyword evidence="13" id="KW-0326">Glycosidase</keyword>
<dbReference type="GO" id="GO:0005975">
    <property type="term" value="P:carbohydrate metabolic process"/>
    <property type="evidence" value="ECO:0007669"/>
    <property type="project" value="InterPro"/>
</dbReference>
<evidence type="ECO:0000256" key="14">
    <source>
        <dbReference type="ARBA" id="ARBA00033335"/>
    </source>
</evidence>
<evidence type="ECO:0000256" key="4">
    <source>
        <dbReference type="ARBA" id="ARBA00012780"/>
    </source>
</evidence>
<dbReference type="STRING" id="3983.A0A251JP55"/>
<dbReference type="AlphaFoldDB" id="A0A251JP55"/>
<keyword evidence="7 18" id="KW-0732">Signal</keyword>
<proteinExistence type="inferred from homology"/>
<evidence type="ECO:0000256" key="5">
    <source>
        <dbReference type="ARBA" id="ARBA00022475"/>
    </source>
</evidence>